<protein>
    <submittedName>
        <fullName evidence="1">Uncharacterized protein</fullName>
    </submittedName>
</protein>
<feature type="non-terminal residue" evidence="1">
    <location>
        <position position="1"/>
    </location>
</feature>
<dbReference type="EMBL" id="JAULUE010000442">
    <property type="protein sequence ID" value="KAK5928718.1"/>
    <property type="molecule type" value="Genomic_DNA"/>
</dbReference>
<evidence type="ECO:0000313" key="2">
    <source>
        <dbReference type="Proteomes" id="UP001335648"/>
    </source>
</evidence>
<comment type="caution">
    <text evidence="1">The sequence shown here is derived from an EMBL/GenBank/DDBJ whole genome shotgun (WGS) entry which is preliminary data.</text>
</comment>
<evidence type="ECO:0000313" key="1">
    <source>
        <dbReference type="EMBL" id="KAK5928718.1"/>
    </source>
</evidence>
<keyword evidence="2" id="KW-1185">Reference proteome</keyword>
<dbReference type="AlphaFoldDB" id="A0AAN8HUT1"/>
<reference evidence="1 2" key="1">
    <citation type="journal article" date="2023" name="Mol. Biol. Evol.">
        <title>Genomics of Secondarily Temperate Adaptation in the Only Non-Antarctic Icefish.</title>
        <authorList>
            <person name="Rivera-Colon A.G."/>
            <person name="Rayamajhi N."/>
            <person name="Minhas B.F."/>
            <person name="Madrigal G."/>
            <person name="Bilyk K.T."/>
            <person name="Yoon V."/>
            <person name="Hune M."/>
            <person name="Gregory S."/>
            <person name="Cheng C.H.C."/>
            <person name="Catchen J.M."/>
        </authorList>
    </citation>
    <scope>NUCLEOTIDE SEQUENCE [LARGE SCALE GENOMIC DNA]</scope>
    <source>
        <strain evidence="1">JC2023a</strain>
    </source>
</reference>
<dbReference type="Proteomes" id="UP001335648">
    <property type="component" value="Unassembled WGS sequence"/>
</dbReference>
<gene>
    <name evidence="1" type="ORF">CesoFtcFv8_000317</name>
</gene>
<sequence length="54" mass="6116">TRIVSPCPLVLDPTLTLSQCRRTEADNKFQNPPRSKGKKTSIWKIITVPLILIQ</sequence>
<accession>A0AAN8HUT1</accession>
<name>A0AAN8HUT1_9TELE</name>
<proteinExistence type="predicted"/>
<organism evidence="1 2">
    <name type="scientific">Champsocephalus esox</name>
    <name type="common">pike icefish</name>
    <dbReference type="NCBI Taxonomy" id="159716"/>
    <lineage>
        <taxon>Eukaryota</taxon>
        <taxon>Metazoa</taxon>
        <taxon>Chordata</taxon>
        <taxon>Craniata</taxon>
        <taxon>Vertebrata</taxon>
        <taxon>Euteleostomi</taxon>
        <taxon>Actinopterygii</taxon>
        <taxon>Neopterygii</taxon>
        <taxon>Teleostei</taxon>
        <taxon>Neoteleostei</taxon>
        <taxon>Acanthomorphata</taxon>
        <taxon>Eupercaria</taxon>
        <taxon>Perciformes</taxon>
        <taxon>Notothenioidei</taxon>
        <taxon>Channichthyidae</taxon>
        <taxon>Champsocephalus</taxon>
    </lineage>
</organism>